<dbReference type="AlphaFoldDB" id="F5XKD2"/>
<accession>F5XKD2</accession>
<dbReference type="RefSeq" id="WP_013863873.1">
    <property type="nucleotide sequence ID" value="NC_015635.1"/>
</dbReference>
<dbReference type="Pfam" id="PF20471">
    <property type="entry name" value="DUF6716"/>
    <property type="match status" value="1"/>
</dbReference>
<dbReference type="HOGENOM" id="CLU_040401_0_0_11"/>
<dbReference type="eggNOG" id="ENOG502Z966">
    <property type="taxonomic scope" value="Bacteria"/>
</dbReference>
<proteinExistence type="predicted"/>
<reference evidence="1 2" key="1">
    <citation type="submission" date="2011-05" db="EMBL/GenBank/DDBJ databases">
        <title>Whole genome sequence of Microlunatus phosphovorus NM-1.</title>
        <authorList>
            <person name="Hosoyama A."/>
            <person name="Sasaki K."/>
            <person name="Harada T."/>
            <person name="Igarashi R."/>
            <person name="Kawakoshi A."/>
            <person name="Sasagawa M."/>
            <person name="Fukada J."/>
            <person name="Nakamura S."/>
            <person name="Katano Y."/>
            <person name="Hanada S."/>
            <person name="Kamagata Y."/>
            <person name="Nakamura N."/>
            <person name="Yamazaki S."/>
            <person name="Fujita N."/>
        </authorList>
    </citation>
    <scope>NUCLEOTIDE SEQUENCE [LARGE SCALE GENOMIC DNA]</scope>
    <source>
        <strain evidence="2">ATCC 700054 / DSM 10555 / JCM 9379 / NBRC 101784 / NCIMB 13414 / VKM Ac-1990 / NM-1</strain>
    </source>
</reference>
<dbReference type="OrthoDB" id="8441777at2"/>
<name>F5XKD2_MICPN</name>
<organism evidence="1 2">
    <name type="scientific">Microlunatus phosphovorus (strain ATCC 700054 / DSM 10555 / JCM 9379 / NBRC 101784 / NCIMB 13414 / VKM Ac-1990 / NM-1)</name>
    <dbReference type="NCBI Taxonomy" id="1032480"/>
    <lineage>
        <taxon>Bacteria</taxon>
        <taxon>Bacillati</taxon>
        <taxon>Actinomycetota</taxon>
        <taxon>Actinomycetes</taxon>
        <taxon>Propionibacteriales</taxon>
        <taxon>Propionibacteriaceae</taxon>
        <taxon>Microlunatus</taxon>
    </lineage>
</organism>
<dbReference type="EMBL" id="AP012204">
    <property type="protein sequence ID" value="BAK36004.1"/>
    <property type="molecule type" value="Genomic_DNA"/>
</dbReference>
<dbReference type="KEGG" id="mph:MLP_29900"/>
<evidence type="ECO:0000313" key="1">
    <source>
        <dbReference type="EMBL" id="BAK36004.1"/>
    </source>
</evidence>
<keyword evidence="2" id="KW-1185">Reference proteome</keyword>
<dbReference type="SUPFAM" id="SSF53756">
    <property type="entry name" value="UDP-Glycosyltransferase/glycogen phosphorylase"/>
    <property type="match status" value="1"/>
</dbReference>
<sequence length="382" mass="41024">MRVLAVADADSYLKWSAATLDRLPAQWDRRQAVVKSPISPSRAQTFDAAGVEVPPVSLAALHASLVRDPPDVLLLACTGPTVQVLAGLPACRRRRRPVLVTGLPGIAVPASEKAIEFRRGCDLIVAHSRRERTEFAALATTRAPGMRVALGRFPFLTGPADPVSGPRRDVVFAAQAKVPRRPTDREAILLALSELIPAGSAVVKVRALPGERQTHHEVHGYAELWRDLAARGAVRADSVRLVAGPMHRALSTARSLITVSSTAALEAIDRGLPVVVLTDFGVNTAMINSVFEGSGCLGTLADLRAGRAFTPDPRWLVDNYFHPAAEDDLVERLKDLVARRRTAGLPRPSGPPPNLATARSVARLAVPSWVLRRTRPGAQRVG</sequence>
<dbReference type="InterPro" id="IPR046561">
    <property type="entry name" value="DUF6716"/>
</dbReference>
<protein>
    <recommendedName>
        <fullName evidence="3">Glycosyltransferase</fullName>
    </recommendedName>
</protein>
<dbReference type="STRING" id="1032480.MLP_29900"/>
<dbReference type="Proteomes" id="UP000007947">
    <property type="component" value="Chromosome"/>
</dbReference>
<gene>
    <name evidence="1" type="ordered locus">MLP_29900</name>
</gene>
<evidence type="ECO:0008006" key="3">
    <source>
        <dbReference type="Google" id="ProtNLM"/>
    </source>
</evidence>
<evidence type="ECO:0000313" key="2">
    <source>
        <dbReference type="Proteomes" id="UP000007947"/>
    </source>
</evidence>